<accession>A0A2N3WHV9</accession>
<feature type="region of interest" description="Disordered" evidence="1">
    <location>
        <begin position="276"/>
        <end position="354"/>
    </location>
</feature>
<sequence length="395" mass="42161">MVEVHDGPMDGFSVPLRLHNLLLALAGRIDDSALTEARELIARAHIDEAVELTTGTLIAGRIPVSEAEQRELALVLEMSRSDATLANDLLVADHEPMQTHRFTGDNQPEFGLAEALDRTLQVLPDVRSVHAVWRNTPAGSVPGALPQRVVLVELGPEGNPPAVAFRVDTALRRAGIRSVVEVSGPGIPQSDYHQAAGAVASPVWVTGSTHSAPDYRPDPAPQRSAPAPASAPVPEPVSETPSRHGHRQPEPEPVAAAEPVVPVAPVVPIVQSVPAQPVSMPEPAAEPAGSSERPRTAGSETRAERTSDLTPSEVAQLRRALAEDPEKGREIAAGKPSMHEVVELPALDLDDPSLSERDRALLRELHEELAERERAEAARLRLNGASRSGGDQHWS</sequence>
<dbReference type="Proteomes" id="UP000233750">
    <property type="component" value="Unassembled WGS sequence"/>
</dbReference>
<dbReference type="RefSeq" id="WP_101437088.1">
    <property type="nucleotide sequence ID" value="NZ_JACJHR010000049.1"/>
</dbReference>
<organism evidence="3 4">
    <name type="scientific">Amycolatopsis echigonensis</name>
    <dbReference type="NCBI Taxonomy" id="2576905"/>
    <lineage>
        <taxon>Bacteria</taxon>
        <taxon>Bacillati</taxon>
        <taxon>Actinomycetota</taxon>
        <taxon>Actinomycetes</taxon>
        <taxon>Pseudonocardiales</taxon>
        <taxon>Pseudonocardiaceae</taxon>
        <taxon>Amycolatopsis</taxon>
    </lineage>
</organism>
<keyword evidence="4" id="KW-1185">Reference proteome</keyword>
<name>A0A2N3WHV9_9PSEU</name>
<dbReference type="AlphaFoldDB" id="A0A2N3WHV9"/>
<feature type="region of interest" description="Disordered" evidence="1">
    <location>
        <begin position="207"/>
        <end position="254"/>
    </location>
</feature>
<dbReference type="Proteomes" id="UP000550260">
    <property type="component" value="Unassembled WGS sequence"/>
</dbReference>
<accession>A0A8E2B7E7</accession>
<comment type="caution">
    <text evidence="3">The sequence shown here is derived from an EMBL/GenBank/DDBJ whole genome shotgun (WGS) entry which is preliminary data.</text>
</comment>
<evidence type="ECO:0000313" key="4">
    <source>
        <dbReference type="Proteomes" id="UP000233750"/>
    </source>
</evidence>
<reference evidence="3 4" key="1">
    <citation type="submission" date="2017-12" db="EMBL/GenBank/DDBJ databases">
        <title>Sequencing the genomes of 1000 Actinobacteria strains.</title>
        <authorList>
            <person name="Klenk H.-P."/>
        </authorList>
    </citation>
    <scope>NUCLEOTIDE SEQUENCE [LARGE SCALE GENOMIC DNA]</scope>
    <source>
        <strain evidence="3 4">DSM 45165</strain>
    </source>
</reference>
<dbReference type="OrthoDB" id="5168860at2"/>
<feature type="compositionally biased region" description="Basic and acidic residues" evidence="1">
    <location>
        <begin position="320"/>
        <end position="342"/>
    </location>
</feature>
<protein>
    <submittedName>
        <fullName evidence="3">Uncharacterized protein</fullName>
    </submittedName>
</protein>
<evidence type="ECO:0000313" key="5">
    <source>
        <dbReference type="Proteomes" id="UP000550260"/>
    </source>
</evidence>
<dbReference type="EMBL" id="PJMY01000003">
    <property type="protein sequence ID" value="PKV93459.1"/>
    <property type="molecule type" value="Genomic_DNA"/>
</dbReference>
<evidence type="ECO:0000313" key="3">
    <source>
        <dbReference type="EMBL" id="PKV93459.1"/>
    </source>
</evidence>
<evidence type="ECO:0000256" key="1">
    <source>
        <dbReference type="SAM" id="MobiDB-lite"/>
    </source>
</evidence>
<evidence type="ECO:0000313" key="2">
    <source>
        <dbReference type="EMBL" id="MBB2503192.1"/>
    </source>
</evidence>
<reference evidence="2 5" key="2">
    <citation type="submission" date="2020-08" db="EMBL/GenBank/DDBJ databases">
        <title>Amycolatopsis echigonensis JCM 21831.</title>
        <authorList>
            <person name="Tedsree N."/>
            <person name="Kuncharoen N."/>
            <person name="Likhitwitayawuid K."/>
            <person name="Tanasupawat S."/>
        </authorList>
    </citation>
    <scope>NUCLEOTIDE SEQUENCE [LARGE SCALE GENOMIC DNA]</scope>
    <source>
        <strain evidence="2 5">JCM 21831</strain>
    </source>
</reference>
<dbReference type="EMBL" id="JACJHR010000049">
    <property type="protein sequence ID" value="MBB2503192.1"/>
    <property type="molecule type" value="Genomic_DNA"/>
</dbReference>
<gene>
    <name evidence="3" type="ORF">ATK30_4307</name>
    <name evidence="2" type="ORF">H5411_29165</name>
</gene>
<proteinExistence type="predicted"/>